<comment type="caution">
    <text evidence="1">The sequence shown here is derived from an EMBL/GenBank/DDBJ whole genome shotgun (WGS) entry which is preliminary data.</text>
</comment>
<proteinExistence type="predicted"/>
<accession>A0A0F9PHU2</accession>
<dbReference type="AlphaFoldDB" id="A0A0F9PHU2"/>
<evidence type="ECO:0000313" key="1">
    <source>
        <dbReference type="EMBL" id="KKM92852.1"/>
    </source>
</evidence>
<reference evidence="1" key="1">
    <citation type="journal article" date="2015" name="Nature">
        <title>Complex archaea that bridge the gap between prokaryotes and eukaryotes.</title>
        <authorList>
            <person name="Spang A."/>
            <person name="Saw J.H."/>
            <person name="Jorgensen S.L."/>
            <person name="Zaremba-Niedzwiedzka K."/>
            <person name="Martijn J."/>
            <person name="Lind A.E."/>
            <person name="van Eijk R."/>
            <person name="Schleper C."/>
            <person name="Guy L."/>
            <person name="Ettema T.J."/>
        </authorList>
    </citation>
    <scope>NUCLEOTIDE SEQUENCE</scope>
</reference>
<dbReference type="EMBL" id="LAZR01006342">
    <property type="protein sequence ID" value="KKM92852.1"/>
    <property type="molecule type" value="Genomic_DNA"/>
</dbReference>
<protein>
    <submittedName>
        <fullName evidence="1">Uncharacterized protein</fullName>
    </submittedName>
</protein>
<name>A0A0F9PHU2_9ZZZZ</name>
<gene>
    <name evidence="1" type="ORF">LCGC14_1214240</name>
</gene>
<sequence>MIEAGQFLDDARIYTIPSKHKGGGSTHPVFATFIEDSSQIDLETGGYYYQPPREEVGTDCPLCTKRVTIYLLDAVSVTGDCITQTYCEHCDLLFRSRIIGHLDYYGNFIAEENIK</sequence>
<organism evidence="1">
    <name type="scientific">marine sediment metagenome</name>
    <dbReference type="NCBI Taxonomy" id="412755"/>
    <lineage>
        <taxon>unclassified sequences</taxon>
        <taxon>metagenomes</taxon>
        <taxon>ecological metagenomes</taxon>
    </lineage>
</organism>